<accession>A0A2K3KEK2</accession>
<evidence type="ECO:0000313" key="2">
    <source>
        <dbReference type="Proteomes" id="UP000236291"/>
    </source>
</evidence>
<feature type="non-terminal residue" evidence="1">
    <location>
        <position position="1"/>
    </location>
</feature>
<dbReference type="EMBL" id="ASHM01169356">
    <property type="protein sequence ID" value="PNX64698.1"/>
    <property type="molecule type" value="Genomic_DNA"/>
</dbReference>
<proteinExistence type="predicted"/>
<name>A0A2K3KEK2_TRIPR</name>
<dbReference type="AlphaFoldDB" id="A0A2K3KEK2"/>
<comment type="caution">
    <text evidence="1">The sequence shown here is derived from an EMBL/GenBank/DDBJ whole genome shotgun (WGS) entry which is preliminary data.</text>
</comment>
<protein>
    <submittedName>
        <fullName evidence="1">Uncharacterized protein</fullName>
    </submittedName>
</protein>
<gene>
    <name evidence="1" type="ORF">L195_g062244</name>
</gene>
<reference evidence="1 2" key="1">
    <citation type="journal article" date="2014" name="Am. J. Bot.">
        <title>Genome assembly and annotation for red clover (Trifolium pratense; Fabaceae).</title>
        <authorList>
            <person name="Istvanek J."/>
            <person name="Jaros M."/>
            <person name="Krenek A."/>
            <person name="Repkova J."/>
        </authorList>
    </citation>
    <scope>NUCLEOTIDE SEQUENCE [LARGE SCALE GENOMIC DNA]</scope>
    <source>
        <strain evidence="2">cv. Tatra</strain>
        <tissue evidence="1">Young leaves</tissue>
    </source>
</reference>
<dbReference type="Proteomes" id="UP000236291">
    <property type="component" value="Unassembled WGS sequence"/>
</dbReference>
<evidence type="ECO:0000313" key="1">
    <source>
        <dbReference type="EMBL" id="PNX64698.1"/>
    </source>
</evidence>
<sequence length="73" mass="8317">WFYSWNQENFKADRKSFSLALIGRFGAQMETTVLEKPETQGKTWTEMEIKVESVLEVIETGVEGESEIGAEIS</sequence>
<organism evidence="1 2">
    <name type="scientific">Trifolium pratense</name>
    <name type="common">Red clover</name>
    <dbReference type="NCBI Taxonomy" id="57577"/>
    <lineage>
        <taxon>Eukaryota</taxon>
        <taxon>Viridiplantae</taxon>
        <taxon>Streptophyta</taxon>
        <taxon>Embryophyta</taxon>
        <taxon>Tracheophyta</taxon>
        <taxon>Spermatophyta</taxon>
        <taxon>Magnoliopsida</taxon>
        <taxon>eudicotyledons</taxon>
        <taxon>Gunneridae</taxon>
        <taxon>Pentapetalae</taxon>
        <taxon>rosids</taxon>
        <taxon>fabids</taxon>
        <taxon>Fabales</taxon>
        <taxon>Fabaceae</taxon>
        <taxon>Papilionoideae</taxon>
        <taxon>50 kb inversion clade</taxon>
        <taxon>NPAAA clade</taxon>
        <taxon>Hologalegina</taxon>
        <taxon>IRL clade</taxon>
        <taxon>Trifolieae</taxon>
        <taxon>Trifolium</taxon>
    </lineage>
</organism>
<reference evidence="1 2" key="2">
    <citation type="journal article" date="2017" name="Front. Plant Sci.">
        <title>Gene Classification and Mining of Molecular Markers Useful in Red Clover (Trifolium pratense) Breeding.</title>
        <authorList>
            <person name="Istvanek J."/>
            <person name="Dluhosova J."/>
            <person name="Dluhos P."/>
            <person name="Patkova L."/>
            <person name="Nedelnik J."/>
            <person name="Repkova J."/>
        </authorList>
    </citation>
    <scope>NUCLEOTIDE SEQUENCE [LARGE SCALE GENOMIC DNA]</scope>
    <source>
        <strain evidence="2">cv. Tatra</strain>
        <tissue evidence="1">Young leaves</tissue>
    </source>
</reference>